<dbReference type="RefSeq" id="WP_190258430.1">
    <property type="nucleotide sequence ID" value="NZ_QFGA01000002.1"/>
</dbReference>
<organism evidence="1 2">
    <name type="scientific">Pelotomaculum schinkii</name>
    <dbReference type="NCBI Taxonomy" id="78350"/>
    <lineage>
        <taxon>Bacteria</taxon>
        <taxon>Bacillati</taxon>
        <taxon>Bacillota</taxon>
        <taxon>Clostridia</taxon>
        <taxon>Eubacteriales</taxon>
        <taxon>Desulfotomaculaceae</taxon>
        <taxon>Pelotomaculum</taxon>
    </lineage>
</organism>
<proteinExistence type="predicted"/>
<keyword evidence="2" id="KW-1185">Reference proteome</keyword>
<protein>
    <submittedName>
        <fullName evidence="1">Uncharacterized protein</fullName>
    </submittedName>
</protein>
<gene>
    <name evidence="1" type="ORF">Psch_02710</name>
</gene>
<dbReference type="AlphaFoldDB" id="A0A4Y7RAC8"/>
<evidence type="ECO:0000313" key="2">
    <source>
        <dbReference type="Proteomes" id="UP000298324"/>
    </source>
</evidence>
<accession>A0A4Y7RAC8</accession>
<name>A0A4Y7RAC8_9FIRM</name>
<sequence>MLLSTDHYQIFEVKLSYVVNSKNPSRIFKTMSEIIDSLYEIDKGLLDYFSVKIEPEFLLEDILSGSLRTIVRTIVSSVDDEALKELDWKKFVGSFLVKAKHRILKMLEDKKEIISIDEVQQIEGEILEIAQETDVQRLPNYSPGSTQRFLVNISRLSNATKSLLPGDEIFYISPEGQVTINKEFNISPESIQELLTNKIVRSEVELILRVKKPDYLGQSMWDLHYEGRTIQVKILDWVWLRKFHSREIDLRPGDSLKAKVEIELWLDSDNSMVAERYIITEVLDVIPNLPSIQQKFFN</sequence>
<dbReference type="Proteomes" id="UP000298324">
    <property type="component" value="Unassembled WGS sequence"/>
</dbReference>
<reference evidence="1 2" key="1">
    <citation type="journal article" date="2018" name="Environ. Microbiol.">
        <title>Novel energy conservation strategies and behaviour of Pelotomaculum schinkii driving syntrophic propionate catabolism.</title>
        <authorList>
            <person name="Hidalgo-Ahumada C.A.P."/>
            <person name="Nobu M.K."/>
            <person name="Narihiro T."/>
            <person name="Tamaki H."/>
            <person name="Liu W.T."/>
            <person name="Kamagata Y."/>
            <person name="Stams A.J.M."/>
            <person name="Imachi H."/>
            <person name="Sousa D.Z."/>
        </authorList>
    </citation>
    <scope>NUCLEOTIDE SEQUENCE [LARGE SCALE GENOMIC DNA]</scope>
    <source>
        <strain evidence="1 2">HH</strain>
    </source>
</reference>
<comment type="caution">
    <text evidence="1">The sequence shown here is derived from an EMBL/GenBank/DDBJ whole genome shotgun (WGS) entry which is preliminary data.</text>
</comment>
<dbReference type="EMBL" id="QFGA01000002">
    <property type="protein sequence ID" value="TEB05669.1"/>
    <property type="molecule type" value="Genomic_DNA"/>
</dbReference>
<evidence type="ECO:0000313" key="1">
    <source>
        <dbReference type="EMBL" id="TEB05669.1"/>
    </source>
</evidence>